<name>A0A6I9YFN9_9SAUR</name>
<dbReference type="PROSITE" id="PS50805">
    <property type="entry name" value="KRAB"/>
    <property type="match status" value="1"/>
</dbReference>
<evidence type="ECO:0000313" key="3">
    <source>
        <dbReference type="RefSeq" id="XP_013922997.1"/>
    </source>
</evidence>
<proteinExistence type="predicted"/>
<dbReference type="PANTHER" id="PTHR23232:SF157">
    <property type="entry name" value="ZINC FINGER PROTEIN 525"/>
    <property type="match status" value="1"/>
</dbReference>
<organism evidence="2 3">
    <name type="scientific">Thamnophis sirtalis</name>
    <dbReference type="NCBI Taxonomy" id="35019"/>
    <lineage>
        <taxon>Eukaryota</taxon>
        <taxon>Metazoa</taxon>
        <taxon>Chordata</taxon>
        <taxon>Craniata</taxon>
        <taxon>Vertebrata</taxon>
        <taxon>Euteleostomi</taxon>
        <taxon>Lepidosauria</taxon>
        <taxon>Squamata</taxon>
        <taxon>Bifurcata</taxon>
        <taxon>Unidentata</taxon>
        <taxon>Episquamata</taxon>
        <taxon>Toxicofera</taxon>
        <taxon>Serpentes</taxon>
        <taxon>Colubroidea</taxon>
        <taxon>Colubridae</taxon>
        <taxon>Natricinae</taxon>
        <taxon>Thamnophis</taxon>
    </lineage>
</organism>
<dbReference type="PANTHER" id="PTHR23232">
    <property type="entry name" value="KRAB DOMAIN C2H2 ZINC FINGER"/>
    <property type="match status" value="1"/>
</dbReference>
<feature type="non-terminal residue" evidence="3">
    <location>
        <position position="255"/>
    </location>
</feature>
<dbReference type="InterPro" id="IPR036051">
    <property type="entry name" value="KRAB_dom_sf"/>
</dbReference>
<dbReference type="InterPro" id="IPR050169">
    <property type="entry name" value="Krueppel_C2H2_ZnF"/>
</dbReference>
<dbReference type="KEGG" id="tsr:106549781"/>
<dbReference type="Proteomes" id="UP000504617">
    <property type="component" value="Unplaced"/>
</dbReference>
<gene>
    <name evidence="3" type="primary">LOC106549781</name>
</gene>
<dbReference type="Gene3D" id="6.10.140.140">
    <property type="match status" value="1"/>
</dbReference>
<dbReference type="OrthoDB" id="9892686at2759"/>
<dbReference type="Pfam" id="PF01352">
    <property type="entry name" value="KRAB"/>
    <property type="match status" value="1"/>
</dbReference>
<protein>
    <submittedName>
        <fullName evidence="3">Zinc finger protein 124-like</fullName>
    </submittedName>
</protein>
<dbReference type="CDD" id="cd07765">
    <property type="entry name" value="KRAB_A-box"/>
    <property type="match status" value="1"/>
</dbReference>
<feature type="domain" description="KRAB" evidence="1">
    <location>
        <begin position="78"/>
        <end position="168"/>
    </location>
</feature>
<dbReference type="InterPro" id="IPR001909">
    <property type="entry name" value="KRAB"/>
</dbReference>
<dbReference type="GeneID" id="106549781"/>
<evidence type="ECO:0000313" key="2">
    <source>
        <dbReference type="Proteomes" id="UP000504617"/>
    </source>
</evidence>
<sequence>MLCDVFFYSLFSKSFPIKTREPVRKRTPSNPSRELCSMRIYHESSSQDISNGKNRMNLTPFYGGAERVVEASTEEGLVSFKEVAVYFSEEEWTQLDDNQKALYREVMLENHRIVASLGNNGEEDEDSRELFKMISRRYSLNNPTILMEVGSHERNESNNCNQESSSSVLEAMKASVAQQEKIKTKYNEKCTKLLIIKLDTDKHDGIQIKEDYICRDNGKSYKWTLSVPHNNESRISPERIHAGEKTYESMECRKH</sequence>
<accession>A0A6I9YFN9</accession>
<evidence type="ECO:0000259" key="1">
    <source>
        <dbReference type="PROSITE" id="PS50805"/>
    </source>
</evidence>
<dbReference type="SUPFAM" id="SSF109640">
    <property type="entry name" value="KRAB domain (Kruppel-associated box)"/>
    <property type="match status" value="1"/>
</dbReference>
<dbReference type="GO" id="GO:0006355">
    <property type="term" value="P:regulation of DNA-templated transcription"/>
    <property type="evidence" value="ECO:0007669"/>
    <property type="project" value="InterPro"/>
</dbReference>
<dbReference type="RefSeq" id="XP_013922997.1">
    <property type="nucleotide sequence ID" value="XM_014067522.1"/>
</dbReference>
<keyword evidence="2" id="KW-1185">Reference proteome</keyword>
<dbReference type="SMART" id="SM00349">
    <property type="entry name" value="KRAB"/>
    <property type="match status" value="1"/>
</dbReference>
<reference evidence="3" key="1">
    <citation type="submission" date="2025-08" db="UniProtKB">
        <authorList>
            <consortium name="RefSeq"/>
        </authorList>
    </citation>
    <scope>IDENTIFICATION</scope>
</reference>
<dbReference type="AlphaFoldDB" id="A0A6I9YFN9"/>